<dbReference type="NCBIfam" id="NF037962">
    <property type="entry name" value="arsenic_eff"/>
    <property type="match status" value="1"/>
</dbReference>
<keyword evidence="1" id="KW-1133">Transmembrane helix</keyword>
<dbReference type="STRING" id="43775.SAMN04489760_11345"/>
<dbReference type="Proteomes" id="UP000198744">
    <property type="component" value="Unassembled WGS sequence"/>
</dbReference>
<name>A0A1H7Y048_9BACT</name>
<organism evidence="2 3">
    <name type="scientific">Syntrophus gentianae</name>
    <dbReference type="NCBI Taxonomy" id="43775"/>
    <lineage>
        <taxon>Bacteria</taxon>
        <taxon>Pseudomonadati</taxon>
        <taxon>Thermodesulfobacteriota</taxon>
        <taxon>Syntrophia</taxon>
        <taxon>Syntrophales</taxon>
        <taxon>Syntrophaceae</taxon>
        <taxon>Syntrophus</taxon>
    </lineage>
</organism>
<evidence type="ECO:0008006" key="4">
    <source>
        <dbReference type="Google" id="ProtNLM"/>
    </source>
</evidence>
<reference evidence="2 3" key="1">
    <citation type="submission" date="2016-10" db="EMBL/GenBank/DDBJ databases">
        <authorList>
            <person name="de Groot N.N."/>
        </authorList>
    </citation>
    <scope>NUCLEOTIDE SEQUENCE [LARGE SCALE GENOMIC DNA]</scope>
    <source>
        <strain evidence="2 3">DSM 8423</strain>
    </source>
</reference>
<dbReference type="EMBL" id="FOBS01000013">
    <property type="protein sequence ID" value="SEM39586.1"/>
    <property type="molecule type" value="Genomic_DNA"/>
</dbReference>
<dbReference type="OrthoDB" id="9783550at2"/>
<evidence type="ECO:0000256" key="1">
    <source>
        <dbReference type="SAM" id="Phobius"/>
    </source>
</evidence>
<feature type="transmembrane region" description="Helical" evidence="1">
    <location>
        <begin position="254"/>
        <end position="273"/>
    </location>
</feature>
<dbReference type="Pfam" id="PF11449">
    <property type="entry name" value="ArsP_2"/>
    <property type="match status" value="1"/>
</dbReference>
<gene>
    <name evidence="2" type="ORF">SAMN04489760_11345</name>
</gene>
<accession>A0A1H7Y048</accession>
<sequence length="306" mass="32977">MYDVFLDAFKDTITMVPLLLVIYIGIELVEYKFGSRIIAFVQKAGAAGPTVGAVAGSLPQCGISVVATALYTQRLLTIGTLLAVYLSTSDEAIPIILARPDKAGLIWPLLLTKMGIGLVAGYSLDLLFRKSNQTILDHINVCALGQDDVSHHHEIVLDQEACCGHSTSPSAEHFNPREIFLHPMIHTTKIFAFIFAISLLINGAVYYMGEEAFGKLFLGQSFLQPFVAALVGLIPNCAASVAITELYLKGAITYGSMIAGLCAGAGLGILVLFREEKEKQEVFKILGLLFGISVVVGLFIQNVLKI</sequence>
<keyword evidence="3" id="KW-1185">Reference proteome</keyword>
<feature type="transmembrane region" description="Helical" evidence="1">
    <location>
        <begin position="221"/>
        <end position="248"/>
    </location>
</feature>
<dbReference type="InterPro" id="IPR021552">
    <property type="entry name" value="ArsP_2"/>
</dbReference>
<feature type="transmembrane region" description="Helical" evidence="1">
    <location>
        <begin position="285"/>
        <end position="304"/>
    </location>
</feature>
<protein>
    <recommendedName>
        <fullName evidence="4">Arsenic efflux protein</fullName>
    </recommendedName>
</protein>
<dbReference type="RefSeq" id="WP_093883572.1">
    <property type="nucleotide sequence ID" value="NZ_FOBS01000013.1"/>
</dbReference>
<evidence type="ECO:0000313" key="2">
    <source>
        <dbReference type="EMBL" id="SEM39586.1"/>
    </source>
</evidence>
<feature type="transmembrane region" description="Helical" evidence="1">
    <location>
        <begin position="12"/>
        <end position="29"/>
    </location>
</feature>
<dbReference type="AlphaFoldDB" id="A0A1H7Y048"/>
<keyword evidence="1" id="KW-0812">Transmembrane</keyword>
<feature type="transmembrane region" description="Helical" evidence="1">
    <location>
        <begin position="190"/>
        <end position="209"/>
    </location>
</feature>
<keyword evidence="1" id="KW-0472">Membrane</keyword>
<proteinExistence type="predicted"/>
<evidence type="ECO:0000313" key="3">
    <source>
        <dbReference type="Proteomes" id="UP000198744"/>
    </source>
</evidence>